<dbReference type="EMBL" id="SDEE01001570">
    <property type="protein sequence ID" value="RXW11839.1"/>
    <property type="molecule type" value="Genomic_DNA"/>
</dbReference>
<feature type="region of interest" description="Disordered" evidence="1">
    <location>
        <begin position="35"/>
        <end position="71"/>
    </location>
</feature>
<gene>
    <name evidence="2" type="ORF">EST38_g14016</name>
</gene>
<proteinExistence type="predicted"/>
<reference evidence="2 3" key="1">
    <citation type="submission" date="2019-01" db="EMBL/GenBank/DDBJ databases">
        <title>Draft genome sequence of Psathyrella aberdarensis IHI B618.</title>
        <authorList>
            <person name="Buettner E."/>
            <person name="Kellner H."/>
        </authorList>
    </citation>
    <scope>NUCLEOTIDE SEQUENCE [LARGE SCALE GENOMIC DNA]</scope>
    <source>
        <strain evidence="2 3">IHI B618</strain>
    </source>
</reference>
<evidence type="ECO:0000313" key="3">
    <source>
        <dbReference type="Proteomes" id="UP000290288"/>
    </source>
</evidence>
<organism evidence="2 3">
    <name type="scientific">Candolleomyces aberdarensis</name>
    <dbReference type="NCBI Taxonomy" id="2316362"/>
    <lineage>
        <taxon>Eukaryota</taxon>
        <taxon>Fungi</taxon>
        <taxon>Dikarya</taxon>
        <taxon>Basidiomycota</taxon>
        <taxon>Agaricomycotina</taxon>
        <taxon>Agaricomycetes</taxon>
        <taxon>Agaricomycetidae</taxon>
        <taxon>Agaricales</taxon>
        <taxon>Agaricineae</taxon>
        <taxon>Psathyrellaceae</taxon>
        <taxon>Candolleomyces</taxon>
    </lineage>
</organism>
<keyword evidence="3" id="KW-1185">Reference proteome</keyword>
<sequence>MAPTTLTVRSQIQLPPSISRALLCLIRRRKRSKSSLKGVKDLPIATHTPKSRSEASSSRVSTEIISPAPTTLEANSPSVSLHVHLGIETPRLSQSSLGYDQQLQVDAHHDYNQEQHKNQDESQVAHDQYSAPHEDDQFHTQAVHPLTNHMETDFYSDEDYPMHDLSEQLSLVEPAVHVDQAVQPCDHLVVLHEVFQAIHSLNEALSNALDRYDVRCSV</sequence>
<comment type="caution">
    <text evidence="2">The sequence shown here is derived from an EMBL/GenBank/DDBJ whole genome shotgun (WGS) entry which is preliminary data.</text>
</comment>
<dbReference type="AlphaFoldDB" id="A0A4Q2CZC2"/>
<accession>A0A4Q2CZC2</accession>
<name>A0A4Q2CZC2_9AGAR</name>
<evidence type="ECO:0000313" key="2">
    <source>
        <dbReference type="EMBL" id="RXW11839.1"/>
    </source>
</evidence>
<dbReference type="Proteomes" id="UP000290288">
    <property type="component" value="Unassembled WGS sequence"/>
</dbReference>
<evidence type="ECO:0000256" key="1">
    <source>
        <dbReference type="SAM" id="MobiDB-lite"/>
    </source>
</evidence>
<protein>
    <submittedName>
        <fullName evidence="2">Uncharacterized protein</fullName>
    </submittedName>
</protein>